<dbReference type="PANTHER" id="PTHR30329">
    <property type="entry name" value="STATOR ELEMENT OF FLAGELLAR MOTOR COMPLEX"/>
    <property type="match status" value="1"/>
</dbReference>
<evidence type="ECO:0000259" key="7">
    <source>
        <dbReference type="PROSITE" id="PS51123"/>
    </source>
</evidence>
<dbReference type="RefSeq" id="WP_089684089.1">
    <property type="nucleotide sequence ID" value="NZ_FNFO01000006.1"/>
</dbReference>
<reference evidence="8 9" key="1">
    <citation type="submission" date="2016-10" db="EMBL/GenBank/DDBJ databases">
        <authorList>
            <person name="de Groot N.N."/>
        </authorList>
    </citation>
    <scope>NUCLEOTIDE SEQUENCE [LARGE SCALE GENOMIC DNA]</scope>
    <source>
        <strain evidence="8 9">DSM 25186</strain>
    </source>
</reference>
<dbReference type="STRING" id="1075417.SAMN05421823_106272"/>
<organism evidence="8 9">
    <name type="scientific">Catalinimonas alkaloidigena</name>
    <dbReference type="NCBI Taxonomy" id="1075417"/>
    <lineage>
        <taxon>Bacteria</taxon>
        <taxon>Pseudomonadati</taxon>
        <taxon>Bacteroidota</taxon>
        <taxon>Cytophagia</taxon>
        <taxon>Cytophagales</taxon>
        <taxon>Catalimonadaceae</taxon>
        <taxon>Catalinimonas</taxon>
    </lineage>
</organism>
<evidence type="ECO:0000256" key="5">
    <source>
        <dbReference type="PROSITE-ProRule" id="PRU00473"/>
    </source>
</evidence>
<evidence type="ECO:0000256" key="3">
    <source>
        <dbReference type="ARBA" id="ARBA00023136"/>
    </source>
</evidence>
<feature type="domain" description="OmpA-like" evidence="7">
    <location>
        <begin position="719"/>
        <end position="834"/>
    </location>
</feature>
<evidence type="ECO:0000256" key="6">
    <source>
        <dbReference type="SAM" id="MobiDB-lite"/>
    </source>
</evidence>
<dbReference type="CDD" id="cd07185">
    <property type="entry name" value="OmpA_C-like"/>
    <property type="match status" value="1"/>
</dbReference>
<comment type="subcellular location">
    <subcellularLocation>
        <location evidence="1">Cell outer membrane</location>
    </subcellularLocation>
</comment>
<feature type="compositionally biased region" description="Basic and acidic residues" evidence="6">
    <location>
        <begin position="484"/>
        <end position="500"/>
    </location>
</feature>
<dbReference type="Gene3D" id="4.10.1080.10">
    <property type="entry name" value="TSP type-3 repeat"/>
    <property type="match status" value="1"/>
</dbReference>
<feature type="region of interest" description="Disordered" evidence="6">
    <location>
        <begin position="591"/>
        <end position="627"/>
    </location>
</feature>
<dbReference type="InterPro" id="IPR036737">
    <property type="entry name" value="OmpA-like_sf"/>
</dbReference>
<keyword evidence="2" id="KW-0732">Signal</keyword>
<proteinExistence type="predicted"/>
<keyword evidence="4" id="KW-0998">Cell outer membrane</keyword>
<dbReference type="GO" id="GO:0005509">
    <property type="term" value="F:calcium ion binding"/>
    <property type="evidence" value="ECO:0007669"/>
    <property type="project" value="InterPro"/>
</dbReference>
<dbReference type="EMBL" id="FNFO01000006">
    <property type="protein sequence ID" value="SDL53998.1"/>
    <property type="molecule type" value="Genomic_DNA"/>
</dbReference>
<sequence length="834" mass="91739">MKRLYQWLWGAALLLGGPLYGQSYLGIANSNYAGTNGIYMNPANAADSRYLVHFNLGTAGVNLSNNYFQYNAPFSPWAILRDRVPEQYLNADGKVQFENTFLIEKINGRSKMMHLGADVRGPSLLIAWNQRNSIGLSTRLRTAFQVNNMTESLARTLRYQMDHEDLFGVKQENTQYMANVNAYTEYGVTFARVYMEEGPHFIKSGVTLKLLNGVYSAYMHNQGTDLTVYSADSLEIHQANLAMGYTSENQTIDGNSFFRSPSGRGFGADLGLVYEYRPDFEDHQFKLDGQPRTDGKVNKYTLRLSAALLDVGNISYSNRDHVRTYTAQTGMLSSAYMTDMEGEEFEDFEDVKTYVDSLLGITPGEKRFNAGLPTALNLQADVKVANRLYINATWMQSLRGRNFVGMRENTYVAVTPRVEFRWLEIAFPMSLTNNFFNFNFGPMVRLGPVFAGSDNLAGLMGKSRSHGMDFYMGASIPIGRVNLRKKDRDNDGVSNRKDQCPEAAGSWETGGCPDTDGDGVLNRDDRCPNLAGPANLGGCPDSDGDGVIDSKDRCKDIPGSAELFGCPDTDGDGINDHDDLCPDVAGSATANGCPDSDGDGVADKDDKCPTLAGPEKYQGCPDTDGDKVPDPDDKCPELPGIAKWNGCPDTDFDGLPDDIDACPTVRGSAKMNGCPDKDFDGVVDHEDECPSQFGSPENNGCPLVKVAETDQLADLTQDEEETLRAAFEHLEFESGKAVIRADSKANLDDLAKILIKKSAYRLRIDGHTDNVGSDAANLKLSRDRAEAVKLYLVQKRVSATHILTEGYGETRPAASNDTEAGRQRNRRVELKVIK</sequence>
<evidence type="ECO:0000313" key="9">
    <source>
        <dbReference type="Proteomes" id="UP000198510"/>
    </source>
</evidence>
<dbReference type="AlphaFoldDB" id="A0A1G9KW95"/>
<dbReference type="PROSITE" id="PS51123">
    <property type="entry name" value="OMPA_2"/>
    <property type="match status" value="1"/>
</dbReference>
<evidence type="ECO:0000256" key="4">
    <source>
        <dbReference type="ARBA" id="ARBA00023237"/>
    </source>
</evidence>
<dbReference type="InterPro" id="IPR043781">
    <property type="entry name" value="DUF5723"/>
</dbReference>
<evidence type="ECO:0000256" key="1">
    <source>
        <dbReference type="ARBA" id="ARBA00004442"/>
    </source>
</evidence>
<keyword evidence="3 5" id="KW-0472">Membrane</keyword>
<dbReference type="Gene3D" id="3.30.1330.60">
    <property type="entry name" value="OmpA-like domain"/>
    <property type="match status" value="1"/>
</dbReference>
<dbReference type="InterPro" id="IPR003367">
    <property type="entry name" value="Thrombospondin_3-like_rpt"/>
</dbReference>
<dbReference type="SUPFAM" id="SSF103647">
    <property type="entry name" value="TSP type-3 repeat"/>
    <property type="match status" value="1"/>
</dbReference>
<feature type="region of interest" description="Disordered" evidence="6">
    <location>
        <begin position="483"/>
        <end position="526"/>
    </location>
</feature>
<dbReference type="PRINTS" id="PR01021">
    <property type="entry name" value="OMPADOMAIN"/>
</dbReference>
<gene>
    <name evidence="8" type="ORF">SAMN05421823_106272</name>
</gene>
<keyword evidence="9" id="KW-1185">Reference proteome</keyword>
<dbReference type="PANTHER" id="PTHR30329:SF21">
    <property type="entry name" value="LIPOPROTEIN YIAD-RELATED"/>
    <property type="match status" value="1"/>
</dbReference>
<dbReference type="Pfam" id="PF00691">
    <property type="entry name" value="OmpA"/>
    <property type="match status" value="1"/>
</dbReference>
<evidence type="ECO:0000313" key="8">
    <source>
        <dbReference type="EMBL" id="SDL53998.1"/>
    </source>
</evidence>
<dbReference type="InterPro" id="IPR006665">
    <property type="entry name" value="OmpA-like"/>
</dbReference>
<dbReference type="Pfam" id="PF02412">
    <property type="entry name" value="TSP_3"/>
    <property type="match status" value="3"/>
</dbReference>
<accession>A0A1G9KW95</accession>
<dbReference type="GO" id="GO:0009279">
    <property type="term" value="C:cell outer membrane"/>
    <property type="evidence" value="ECO:0007669"/>
    <property type="project" value="UniProtKB-SubCell"/>
</dbReference>
<dbReference type="Pfam" id="PF18990">
    <property type="entry name" value="DUF5723"/>
    <property type="match status" value="1"/>
</dbReference>
<dbReference type="SUPFAM" id="SSF103088">
    <property type="entry name" value="OmpA-like"/>
    <property type="match status" value="1"/>
</dbReference>
<dbReference type="InterPro" id="IPR028974">
    <property type="entry name" value="TSP_type-3_rpt"/>
</dbReference>
<evidence type="ECO:0000256" key="2">
    <source>
        <dbReference type="ARBA" id="ARBA00022729"/>
    </source>
</evidence>
<name>A0A1G9KW95_9BACT</name>
<dbReference type="InterPro" id="IPR050330">
    <property type="entry name" value="Bact_OuterMem_StrucFunc"/>
</dbReference>
<dbReference type="Proteomes" id="UP000198510">
    <property type="component" value="Unassembled WGS sequence"/>
</dbReference>
<dbReference type="InterPro" id="IPR006664">
    <property type="entry name" value="OMP_bac"/>
</dbReference>
<dbReference type="OrthoDB" id="9805336at2"/>
<protein>
    <submittedName>
        <fullName evidence="8">Outer membrane protein OmpA</fullName>
    </submittedName>
</protein>
<dbReference type="GO" id="GO:0007155">
    <property type="term" value="P:cell adhesion"/>
    <property type="evidence" value="ECO:0007669"/>
    <property type="project" value="InterPro"/>
</dbReference>